<evidence type="ECO:0000256" key="1">
    <source>
        <dbReference type="ARBA" id="ARBA00022722"/>
    </source>
</evidence>
<feature type="compositionally biased region" description="Low complexity" evidence="2">
    <location>
        <begin position="969"/>
        <end position="986"/>
    </location>
</feature>
<dbReference type="PANTHER" id="PTHR11046:SF15">
    <property type="entry name" value="RIBOFLAVIN TRANSPORTER 1 ISOFORM X1"/>
    <property type="match status" value="1"/>
</dbReference>
<feature type="region of interest" description="Disordered" evidence="2">
    <location>
        <begin position="720"/>
        <end position="774"/>
    </location>
</feature>
<dbReference type="PANTHER" id="PTHR11046">
    <property type="entry name" value="OLIGORIBONUCLEASE, MITOCHONDRIAL"/>
    <property type="match status" value="1"/>
</dbReference>
<evidence type="ECO:0000256" key="2">
    <source>
        <dbReference type="SAM" id="MobiDB-lite"/>
    </source>
</evidence>
<accession>A0A8B9H7H3</accession>
<organism evidence="3 4">
    <name type="scientific">Astyanax mexicanus</name>
    <name type="common">Blind cave fish</name>
    <name type="synonym">Astyanax fasciatus mexicanus</name>
    <dbReference type="NCBI Taxonomy" id="7994"/>
    <lineage>
        <taxon>Eukaryota</taxon>
        <taxon>Metazoa</taxon>
        <taxon>Chordata</taxon>
        <taxon>Craniata</taxon>
        <taxon>Vertebrata</taxon>
        <taxon>Euteleostomi</taxon>
        <taxon>Actinopterygii</taxon>
        <taxon>Neopterygii</taxon>
        <taxon>Teleostei</taxon>
        <taxon>Ostariophysi</taxon>
        <taxon>Characiformes</taxon>
        <taxon>Characoidei</taxon>
        <taxon>Acestrorhamphidae</taxon>
        <taxon>Acestrorhamphinae</taxon>
        <taxon>Astyanax</taxon>
    </lineage>
</organism>
<keyword evidence="1" id="KW-0540">Nuclease</keyword>
<dbReference type="Proteomes" id="UP000694621">
    <property type="component" value="Unplaced"/>
</dbReference>
<feature type="compositionally biased region" description="Low complexity" evidence="2">
    <location>
        <begin position="993"/>
        <end position="1029"/>
    </location>
</feature>
<sequence length="1029" mass="117121">MEDLQDDFSGPSARSIAAELKDDIYYKLVEDFSGPQTGDFLHVLEKPCTNRFLIQVGLMREENDTPWAHVVKWLQKIFPEYGSADFQCLIERNTETALSLIGDAKELFLVSDVNFEFVGPICDTIGIGRTDLLEMSDFSDRVKLSDVTNALLLELTSFIAREKIGPIALVSWIHNFDRTFCSDGNIERANKLLRASLERFWSQYRECQSSRNRSSGLFEDFLQSPFALIRDVRDPEYRRVAAIKGHMKRKRLELSQQQSDFTAYGIKEESEPFDIAKHNISPKYKKTKRRMESQQDYSYHSPYLVDVKEENDPESFRNEPTHKSQALEFEEDPRIDTGDCVTIIDTAFLAFQKLTEMYGGKNASAKKVSMELLENQLSLMLVEDAVMCSLNEKVNAHARNLADASVENPQCVVPLLTFLHCNTHFFFDFVDAVEKQIMSFEREIISTTGDKLGRDNNPKFRSFVNFDESAITRYISMACEILCPRKETANSFRRHWLAFCIERNNPSTLPIGQSNRFINYFEAAAGLVHHYKDVALFVSDLQQLNDESNIVLDSVNDDASDEAIQTLVCVLAVVYCKVLGPFWQLLKSDAQYVLFSKYIYCLYKKLLEWSEDVSALLEPEPEANVFLQVPMQEKSFSGVFAFCRDNEDNQFGTLLKVCLQSMMKVVAAVIEEDLNEFLPGGKYCKEPSTELAEEFADCKFSHLMGEYPFSHTYSCKKIRSKKSAKTRTSTEGNAPEGPERPPTPSLQEEMTSQEIPANPSRKQNNPKPHTTSVKANLRSLDRFKKKALSKLIDQRQKIQMQDLHYRKMIVAAVGKHGGPCKSVQDVDRLLVKMEGSDQTKKREAIRCELSYQKCVVGVRDNSLNQIGFRLQDMVNKLKAVLANEKSSTSIISEPTTNVVIHVGSSATAEDTQGEPVGEPEEQIQEEPQEQLQSEPQEQTQGEPQEQTQGEPQGDPQGELQEQTQREPQEPTQVELQEQTQGELQEQTQREPQEPTQGEPQEQLQSEPQEQTQGEPQEQLQSEPQEQTQG</sequence>
<dbReference type="InterPro" id="IPR022894">
    <property type="entry name" value="Oligoribonuclease"/>
</dbReference>
<keyword evidence="1" id="KW-0378">Hydrolase</keyword>
<feature type="compositionally biased region" description="Polar residues" evidence="2">
    <location>
        <begin position="745"/>
        <end position="774"/>
    </location>
</feature>
<feature type="region of interest" description="Disordered" evidence="2">
    <location>
        <begin position="905"/>
        <end position="1029"/>
    </location>
</feature>
<feature type="compositionally biased region" description="Low complexity" evidence="2">
    <location>
        <begin position="929"/>
        <end position="962"/>
    </location>
</feature>
<proteinExistence type="predicted"/>
<dbReference type="AlphaFoldDB" id="A0A8B9H7H3"/>
<dbReference type="Ensembl" id="ENSAMXT00005010445.1">
    <property type="protein sequence ID" value="ENSAMXP00005009374.1"/>
    <property type="gene ID" value="ENSAMXG00005005335.1"/>
</dbReference>
<protein>
    <submittedName>
        <fullName evidence="3">Zgc:109744</fullName>
    </submittedName>
</protein>
<evidence type="ECO:0000313" key="4">
    <source>
        <dbReference type="Proteomes" id="UP000694621"/>
    </source>
</evidence>
<name>A0A8B9H7H3_ASTMX</name>
<evidence type="ECO:0000313" key="3">
    <source>
        <dbReference type="Ensembl" id="ENSAMXP00005009374.1"/>
    </source>
</evidence>
<dbReference type="GO" id="GO:0000175">
    <property type="term" value="F:3'-5'-RNA exonuclease activity"/>
    <property type="evidence" value="ECO:0007669"/>
    <property type="project" value="InterPro"/>
</dbReference>
<feature type="compositionally biased region" description="Acidic residues" evidence="2">
    <location>
        <begin position="917"/>
        <end position="928"/>
    </location>
</feature>
<reference evidence="3" key="1">
    <citation type="submission" date="2025-08" db="UniProtKB">
        <authorList>
            <consortium name="Ensembl"/>
        </authorList>
    </citation>
    <scope>IDENTIFICATION</scope>
</reference>